<proteinExistence type="predicted"/>
<evidence type="ECO:0000259" key="2">
    <source>
        <dbReference type="Pfam" id="PF15657"/>
    </source>
</evidence>
<reference evidence="4" key="1">
    <citation type="journal article" date="2019" name="Int. J. Syst. Evol. Microbiol.">
        <title>The Global Catalogue of Microorganisms (GCM) 10K type strain sequencing project: providing services to taxonomists for standard genome sequencing and annotation.</title>
        <authorList>
            <consortium name="The Broad Institute Genomics Platform"/>
            <consortium name="The Broad Institute Genome Sequencing Center for Infectious Disease"/>
            <person name="Wu L."/>
            <person name="Ma J."/>
        </authorList>
    </citation>
    <scope>NUCLEOTIDE SEQUENCE [LARGE SCALE GENOMIC DNA]</scope>
    <source>
        <strain evidence="4">JCM 4816</strain>
    </source>
</reference>
<comment type="caution">
    <text evidence="3">The sequence shown here is derived from an EMBL/GenBank/DDBJ whole genome shotgun (WGS) entry which is preliminary data.</text>
</comment>
<dbReference type="Pfam" id="PF15657">
    <property type="entry name" value="Tox-HNH-EHHH"/>
    <property type="match status" value="1"/>
</dbReference>
<dbReference type="EMBL" id="JBHSQJ010000046">
    <property type="protein sequence ID" value="MFC5907924.1"/>
    <property type="molecule type" value="Genomic_DNA"/>
</dbReference>
<protein>
    <submittedName>
        <fullName evidence="3">HNH/endonuclease VII fold putative polymorphic toxin</fullName>
    </submittedName>
</protein>
<dbReference type="RefSeq" id="WP_380582831.1">
    <property type="nucleotide sequence ID" value="NZ_JBHSQJ010000046.1"/>
</dbReference>
<sequence>MAGGVPILVHNTNCGPENLTFATRAEAKAAAYARAGIEPGATPDSVWTVGDDVTQRGMPGYRFDSNPGAHGIYEQFETESGSRVIAEHTNDPNAPFSHFHAGQPKTDPTRDGVNFGWDMTSPFERYSPVGGSHHFYYQSDE</sequence>
<evidence type="ECO:0000313" key="4">
    <source>
        <dbReference type="Proteomes" id="UP001596174"/>
    </source>
</evidence>
<evidence type="ECO:0000313" key="3">
    <source>
        <dbReference type="EMBL" id="MFC5907924.1"/>
    </source>
</evidence>
<dbReference type="InterPro" id="IPR028048">
    <property type="entry name" value="Tox-HNH-EHHH"/>
</dbReference>
<feature type="domain" description="HNH/Endo VII superfamily nuclease toxins" evidence="2">
    <location>
        <begin position="62"/>
        <end position="137"/>
    </location>
</feature>
<name>A0ABW1G2R1_9ACTN</name>
<dbReference type="Proteomes" id="UP001596174">
    <property type="component" value="Unassembled WGS sequence"/>
</dbReference>
<accession>A0ABW1G2R1</accession>
<evidence type="ECO:0000256" key="1">
    <source>
        <dbReference type="SAM" id="MobiDB-lite"/>
    </source>
</evidence>
<feature type="region of interest" description="Disordered" evidence="1">
    <location>
        <begin position="88"/>
        <end position="111"/>
    </location>
</feature>
<keyword evidence="4" id="KW-1185">Reference proteome</keyword>
<gene>
    <name evidence="3" type="ORF">ACFP3V_11940</name>
</gene>
<organism evidence="3 4">
    <name type="scientific">Streptacidiphilus monticola</name>
    <dbReference type="NCBI Taxonomy" id="2161674"/>
    <lineage>
        <taxon>Bacteria</taxon>
        <taxon>Bacillati</taxon>
        <taxon>Actinomycetota</taxon>
        <taxon>Actinomycetes</taxon>
        <taxon>Kitasatosporales</taxon>
        <taxon>Streptomycetaceae</taxon>
        <taxon>Streptacidiphilus</taxon>
    </lineage>
</organism>